<evidence type="ECO:0000256" key="8">
    <source>
        <dbReference type="ARBA" id="ARBA00022840"/>
    </source>
</evidence>
<keyword evidence="3" id="KW-0813">Transport</keyword>
<dbReference type="AlphaFoldDB" id="A0A4X1SXM7"/>
<dbReference type="PROSITE" id="PS50929">
    <property type="entry name" value="ABC_TM1F"/>
    <property type="match status" value="2"/>
</dbReference>
<keyword evidence="11 14" id="KW-0472">Membrane</keyword>
<keyword evidence="10 14" id="KW-1133">Transmembrane helix</keyword>
<keyword evidence="5 14" id="KW-0812">Transmembrane</keyword>
<evidence type="ECO:0000256" key="10">
    <source>
        <dbReference type="ARBA" id="ARBA00022989"/>
    </source>
</evidence>
<name>A0A4X1SXM7_PIG</name>
<dbReference type="PANTHER" id="PTHR43394:SF18">
    <property type="entry name" value="ABC TRANSPORTER B FAMILY MEMBER 11-LIKE"/>
    <property type="match status" value="1"/>
</dbReference>
<evidence type="ECO:0000256" key="4">
    <source>
        <dbReference type="ARBA" id="ARBA00022553"/>
    </source>
</evidence>
<organism evidence="17 18">
    <name type="scientific">Sus scrofa</name>
    <name type="common">Pig</name>
    <dbReference type="NCBI Taxonomy" id="9823"/>
    <lineage>
        <taxon>Eukaryota</taxon>
        <taxon>Metazoa</taxon>
        <taxon>Chordata</taxon>
        <taxon>Craniata</taxon>
        <taxon>Vertebrata</taxon>
        <taxon>Euteleostomi</taxon>
        <taxon>Mammalia</taxon>
        <taxon>Eutheria</taxon>
        <taxon>Laurasiatheria</taxon>
        <taxon>Artiodactyla</taxon>
        <taxon>Suina</taxon>
        <taxon>Suidae</taxon>
        <taxon>Sus</taxon>
    </lineage>
</organism>
<feature type="transmembrane region" description="Helical" evidence="14">
    <location>
        <begin position="910"/>
        <end position="931"/>
    </location>
</feature>
<evidence type="ECO:0000256" key="11">
    <source>
        <dbReference type="ARBA" id="ARBA00023136"/>
    </source>
</evidence>
<evidence type="ECO:0000256" key="2">
    <source>
        <dbReference type="ARBA" id="ARBA00007577"/>
    </source>
</evidence>
<evidence type="ECO:0000256" key="12">
    <source>
        <dbReference type="ARBA" id="ARBA00023180"/>
    </source>
</evidence>
<dbReference type="InterPro" id="IPR003593">
    <property type="entry name" value="AAA+_ATPase"/>
</dbReference>
<evidence type="ECO:0000313" key="17">
    <source>
        <dbReference type="Ensembl" id="ENSSSCP00070007236.1"/>
    </source>
</evidence>
<keyword evidence="6" id="KW-0677">Repeat</keyword>
<dbReference type="SUPFAM" id="SSF90123">
    <property type="entry name" value="ABC transporter transmembrane region"/>
    <property type="match status" value="2"/>
</dbReference>
<evidence type="ECO:0000256" key="6">
    <source>
        <dbReference type="ARBA" id="ARBA00022737"/>
    </source>
</evidence>
<accession>A0A4X1SXM7</accession>
<keyword evidence="4" id="KW-0597">Phosphoprotein</keyword>
<dbReference type="Gene3D" id="1.20.1560.10">
    <property type="entry name" value="ABC transporter type 1, transmembrane domain"/>
    <property type="match status" value="2"/>
</dbReference>
<proteinExistence type="inferred from homology"/>
<dbReference type="InterPro" id="IPR027417">
    <property type="entry name" value="P-loop_NTPase"/>
</dbReference>
<evidence type="ECO:0000256" key="1">
    <source>
        <dbReference type="ARBA" id="ARBA00004141"/>
    </source>
</evidence>
<feature type="transmembrane region" description="Helical" evidence="14">
    <location>
        <begin position="873"/>
        <end position="898"/>
    </location>
</feature>
<evidence type="ECO:0000256" key="7">
    <source>
        <dbReference type="ARBA" id="ARBA00022741"/>
    </source>
</evidence>
<dbReference type="GO" id="GO:0016887">
    <property type="term" value="F:ATP hydrolysis activity"/>
    <property type="evidence" value="ECO:0007669"/>
    <property type="project" value="InterPro"/>
</dbReference>
<evidence type="ECO:0000256" key="9">
    <source>
        <dbReference type="ARBA" id="ARBA00022967"/>
    </source>
</evidence>
<reference evidence="17 18" key="1">
    <citation type="submission" date="2017-08" db="EMBL/GenBank/DDBJ databases">
        <title>USMARCv1.0.</title>
        <authorList>
            <person name="Hannum G.I."/>
            <person name="Koren S."/>
            <person name="Schroeder S.G."/>
            <person name="Chin S.C."/>
            <person name="Nonneman D.J."/>
            <person name="Becker S.A."/>
            <person name="Rosen B.D."/>
            <person name="Bickhart D.M."/>
            <person name="Putnam N.H."/>
            <person name="Green R.E."/>
            <person name="Tuggle C.K."/>
            <person name="Liu H."/>
            <person name="Rohrer G.A."/>
            <person name="Warr A."/>
            <person name="Hall R."/>
            <person name="Kim K."/>
            <person name="Hume D.A."/>
            <person name="Talbot R."/>
            <person name="Chow W."/>
            <person name="Howe K."/>
            <person name="Schwartz A.S."/>
            <person name="Watson M."/>
            <person name="Archibald A.L."/>
            <person name="Phillippy A.M."/>
            <person name="Smith T.P.L."/>
        </authorList>
    </citation>
    <scope>NUCLEOTIDE SEQUENCE [LARGE SCALE GENOMIC DNA]</scope>
</reference>
<dbReference type="InterPro" id="IPR039421">
    <property type="entry name" value="Type_1_exporter"/>
</dbReference>
<feature type="compositionally biased region" description="Basic residues" evidence="13">
    <location>
        <begin position="13"/>
        <end position="25"/>
    </location>
</feature>
<feature type="transmembrane region" description="Helical" evidence="14">
    <location>
        <begin position="795"/>
        <end position="815"/>
    </location>
</feature>
<dbReference type="PROSITE" id="PS00211">
    <property type="entry name" value="ABC_TRANSPORTER_1"/>
    <property type="match status" value="2"/>
</dbReference>
<evidence type="ECO:0000256" key="13">
    <source>
        <dbReference type="SAM" id="MobiDB-lite"/>
    </source>
</evidence>
<keyword evidence="12" id="KW-0325">Glycoprotein</keyword>
<dbReference type="CDD" id="cd03249">
    <property type="entry name" value="ABC_MTABC3_MDL1_MDL2"/>
    <property type="match status" value="2"/>
</dbReference>
<dbReference type="SMART" id="SM00382">
    <property type="entry name" value="AAA"/>
    <property type="match status" value="2"/>
</dbReference>
<comment type="similarity">
    <text evidence="2">Belongs to the ABC transporter superfamily. ABCB family. Multidrug resistance exporter (TC 3.A.1.201) subfamily.</text>
</comment>
<feature type="domain" description="ABC transporter" evidence="15">
    <location>
        <begin position="971"/>
        <end position="1209"/>
    </location>
</feature>
<evidence type="ECO:0000259" key="15">
    <source>
        <dbReference type="PROSITE" id="PS50893"/>
    </source>
</evidence>
<keyword evidence="7" id="KW-0547">Nucleotide-binding</keyword>
<dbReference type="FunFam" id="3.40.50.300:FF:000479">
    <property type="entry name" value="Multidrug resistance protein 1A"/>
    <property type="match status" value="2"/>
</dbReference>
<dbReference type="CDD" id="cd18578">
    <property type="entry name" value="ABC_6TM_Pgp_ABCB1_D2_like"/>
    <property type="match status" value="1"/>
</dbReference>
<feature type="compositionally biased region" description="Basic and acidic residues" evidence="13">
    <location>
        <begin position="614"/>
        <end position="623"/>
    </location>
</feature>
<dbReference type="Pfam" id="PF00664">
    <property type="entry name" value="ABC_membrane"/>
    <property type="match status" value="2"/>
</dbReference>
<feature type="domain" description="ABC transmembrane type-1" evidence="16">
    <location>
        <begin position="52"/>
        <end position="282"/>
    </location>
</feature>
<dbReference type="Ensembl" id="ENSSSCT00070008811.1">
    <property type="protein sequence ID" value="ENSSSCP00070007236.1"/>
    <property type="gene ID" value="ENSSSCG00070004148.1"/>
</dbReference>
<keyword evidence="8" id="KW-0067">ATP-binding</keyword>
<feature type="region of interest" description="Disordered" evidence="13">
    <location>
        <begin position="598"/>
        <end position="623"/>
    </location>
</feature>
<gene>
    <name evidence="17" type="primary">ABCB1</name>
</gene>
<dbReference type="GO" id="GO:0016020">
    <property type="term" value="C:membrane"/>
    <property type="evidence" value="ECO:0007669"/>
    <property type="project" value="UniProtKB-SubCell"/>
</dbReference>
<feature type="transmembrane region" description="Helical" evidence="14">
    <location>
        <begin position="688"/>
        <end position="713"/>
    </location>
</feature>
<dbReference type="InterPro" id="IPR011527">
    <property type="entry name" value="ABC1_TM_dom"/>
</dbReference>
<feature type="transmembrane region" description="Helical" evidence="14">
    <location>
        <begin position="644"/>
        <end position="668"/>
    </location>
</feature>
<feature type="compositionally biased region" description="Basic and acidic residues" evidence="13">
    <location>
        <begin position="1"/>
        <end position="12"/>
    </location>
</feature>
<evidence type="ECO:0000259" key="16">
    <source>
        <dbReference type="PROSITE" id="PS50929"/>
    </source>
</evidence>
<dbReference type="InterPro" id="IPR017871">
    <property type="entry name" value="ABC_transporter-like_CS"/>
</dbReference>
<dbReference type="Proteomes" id="UP000314985">
    <property type="component" value="Chromosome 9"/>
</dbReference>
<dbReference type="FunFam" id="1.20.1560.10:FF:000018">
    <property type="entry name" value="ATP-binding cassette subfamily B member 11"/>
    <property type="match status" value="1"/>
</dbReference>
<dbReference type="PROSITE" id="PS50893">
    <property type="entry name" value="ABC_TRANSPORTER_2"/>
    <property type="match status" value="2"/>
</dbReference>
<dbReference type="GO" id="GO:0005524">
    <property type="term" value="F:ATP binding"/>
    <property type="evidence" value="ECO:0007669"/>
    <property type="project" value="UniProtKB-KW"/>
</dbReference>
<evidence type="ECO:0000313" key="18">
    <source>
        <dbReference type="Proteomes" id="UP000314985"/>
    </source>
</evidence>
<feature type="domain" description="ABC transporter" evidence="15">
    <location>
        <begin position="325"/>
        <end position="564"/>
    </location>
</feature>
<comment type="subcellular location">
    <subcellularLocation>
        <location evidence="1">Membrane</location>
        <topology evidence="1">Multi-pass membrane protein</topology>
    </subcellularLocation>
</comment>
<reference evidence="17" key="2">
    <citation type="submission" date="2025-08" db="UniProtKB">
        <authorList>
            <consortium name="Ensembl"/>
        </authorList>
    </citation>
    <scope>IDENTIFICATION</scope>
</reference>
<dbReference type="GO" id="GO:0140359">
    <property type="term" value="F:ABC-type transporter activity"/>
    <property type="evidence" value="ECO:0007669"/>
    <property type="project" value="InterPro"/>
</dbReference>
<dbReference type="InterPro" id="IPR003439">
    <property type="entry name" value="ABC_transporter-like_ATP-bd"/>
</dbReference>
<protein>
    <submittedName>
        <fullName evidence="17">ATP binding cassette subfamily B member 1</fullName>
    </submittedName>
</protein>
<feature type="transmembrane region" description="Helical" evidence="14">
    <location>
        <begin position="49"/>
        <end position="72"/>
    </location>
</feature>
<dbReference type="Pfam" id="PF00005">
    <property type="entry name" value="ABC_tran"/>
    <property type="match status" value="2"/>
</dbReference>
<keyword evidence="9" id="KW-1278">Translocase</keyword>
<dbReference type="SUPFAM" id="SSF52540">
    <property type="entry name" value="P-loop containing nucleoside triphosphate hydrolases"/>
    <property type="match status" value="2"/>
</dbReference>
<feature type="domain" description="ABC transmembrane type-1" evidence="16">
    <location>
        <begin position="648"/>
        <end position="936"/>
    </location>
</feature>
<dbReference type="PANTHER" id="PTHR43394">
    <property type="entry name" value="ATP-DEPENDENT PERMEASE MDL1, MITOCHONDRIAL"/>
    <property type="match status" value="1"/>
</dbReference>
<feature type="region of interest" description="Disordered" evidence="13">
    <location>
        <begin position="1"/>
        <end position="28"/>
    </location>
</feature>
<evidence type="ECO:0000256" key="14">
    <source>
        <dbReference type="SAM" id="Phobius"/>
    </source>
</evidence>
<dbReference type="Gene3D" id="3.40.50.300">
    <property type="entry name" value="P-loop containing nucleotide triphosphate hydrolases"/>
    <property type="match status" value="2"/>
</dbReference>
<sequence>MDLEEGRIERAGKKNFLKRDKKSKNDKKEKKPAVSVFAMFRYSNWLDRLYMLLGTTAAIIHGAGLPLMMLVFGEMTDSFASIGNMGNLTFPNMIYANCVNCPDNSTTLEEKMTVYAYYYCGIGAGVLVAAYIQVSFWCLAAGRQIHKIRKQFFHAIMRQEIGWFDVHDVGELNTRLTDDVSKINEGVGDKIGMFFQSIATFFTGFIVGFTRGWKLTLVILAISPVLGLSAAIWAKILSSFTDKELLAYAKAGAVAEEVLAAIRTVIAFGGQKKELESVGQASPSIEAFANARGAAYEIFKIIDSKPSIDSYSKNGHKPDNIKGNLEFRNVHFSYPSRNEVKFLISSFRDCKKIKGGQTVALVGNSGCGKSTTVQLMQRLYDPTEGVVSIDGQDIRTINVRYLREIIGVVSQEPVLFATTIAENIRYGRENVTMEEIEKAVKEANAYDFIMKLPNKFDTLVGERGAQLSGGQKQRIAIARALVRNPKILLLDEATSALDTESEAVVQVALDKAREGRTTIVIAHRLSTVRNADVIAGFDDGVIVEKGSHDELMKEKGVYFKLVTMQTKGNEIELENTVGVSKGVVDALDMSPKDLESSLIRRGSTRKSIKGPQGQDRKLSTKEGLDENVPPVSFWRILKLNITEWPYFVVGIFCAIINGGLQPAFSIIFSRIIGVFTKVTDPETKRQDSNIFSLLFLILGIISFITFFLQGFTFGKAGEILTKRLRYMVFRSMLRQDVSWFDDPKNTTGALTTRLANDAAQVKGAIGSRLAVITQNIANLGTGIIISFIYGWQLTLLLLAIVPIIAIAGVVEMKMLSGQALKDKKELEGAGKIATEAIENFRTVVSLTREEKFESMYDQSLQVPYSNSLRKAHIFGITFSITQAMMYFSYAACFRFGAYLVQHGHMDFQDVLLVFSAIVFGAMAVGQVSSFAPDYAKAKVSASHVIMIIEKTPQIDSYSTVGLKPNTVEGNLTFNEVMFNYPTRPDIPVLQGLSLEVKKGQTLALVGSSGCGKSTVVQLLERFYDPLAGKVLIDGREIKELNVQWLRAHMGIVSQEPILFDCSIAENIAYGDNSRVVSQEEIVQAAKEANIHPFIETLPDKYNTRVGDKGTQLSGGQKQRIAIARALVRRPRILLLDEATSALDTESEKVVQEALDKAREGRTCIVIAHRLSTIQNADLIVVIQNGKVQEYGTHQQLLAQKGIYFSMVSVQAGAKRSSTVTM</sequence>
<feature type="transmembrane region" description="Helical" evidence="14">
    <location>
        <begin position="215"/>
        <end position="234"/>
    </location>
</feature>
<dbReference type="InterPro" id="IPR036640">
    <property type="entry name" value="ABC1_TM_sf"/>
</dbReference>
<dbReference type="FunFam" id="1.20.1560.10:FF:000043">
    <property type="entry name" value="Multidrug resistance protein 1A"/>
    <property type="match status" value="1"/>
</dbReference>
<evidence type="ECO:0000256" key="5">
    <source>
        <dbReference type="ARBA" id="ARBA00022692"/>
    </source>
</evidence>
<feature type="transmembrane region" description="Helical" evidence="14">
    <location>
        <begin position="116"/>
        <end position="140"/>
    </location>
</feature>
<evidence type="ECO:0000256" key="3">
    <source>
        <dbReference type="ARBA" id="ARBA00022448"/>
    </source>
</evidence>